<organism evidence="1">
    <name type="scientific">Glycine max</name>
    <name type="common">Soybean</name>
    <name type="synonym">Glycine hispida</name>
    <dbReference type="NCBI Taxonomy" id="3847"/>
    <lineage>
        <taxon>Eukaryota</taxon>
        <taxon>Viridiplantae</taxon>
        <taxon>Streptophyta</taxon>
        <taxon>Embryophyta</taxon>
        <taxon>Tracheophyta</taxon>
        <taxon>Spermatophyta</taxon>
        <taxon>Magnoliopsida</taxon>
        <taxon>eudicotyledons</taxon>
        <taxon>Gunneridae</taxon>
        <taxon>Pentapetalae</taxon>
        <taxon>rosids</taxon>
        <taxon>fabids</taxon>
        <taxon>Fabales</taxon>
        <taxon>Fabaceae</taxon>
        <taxon>Papilionoideae</taxon>
        <taxon>50 kb inversion clade</taxon>
        <taxon>NPAAA clade</taxon>
        <taxon>indigoferoid/millettioid clade</taxon>
        <taxon>Phaseoleae</taxon>
        <taxon>Glycine</taxon>
        <taxon>Glycine subgen. Soja</taxon>
    </lineage>
</organism>
<reference evidence="2" key="2">
    <citation type="submission" date="2018-02" db="UniProtKB">
        <authorList>
            <consortium name="EnsemblPlants"/>
        </authorList>
    </citation>
    <scope>IDENTIFICATION</scope>
    <source>
        <strain evidence="2">Williams 82</strain>
    </source>
</reference>
<dbReference type="EMBL" id="CM000848">
    <property type="protein sequence ID" value="KRH09983.1"/>
    <property type="molecule type" value="Genomic_DNA"/>
</dbReference>
<proteinExistence type="predicted"/>
<dbReference type="HOGENOM" id="CLU_2946298_0_0_1"/>
<dbReference type="EnsemblPlants" id="KRH09983">
    <property type="protein sequence ID" value="KRH09983"/>
    <property type="gene ID" value="GLYMA_15G022100"/>
</dbReference>
<dbReference type="InParanoid" id="K7M942"/>
<dbReference type="PaxDb" id="3847-GLYMA15G02540.1"/>
<accession>K7M942</accession>
<reference evidence="1" key="3">
    <citation type="submission" date="2018-07" db="EMBL/GenBank/DDBJ databases">
        <title>WGS assembly of Glycine max.</title>
        <authorList>
            <person name="Schmutz J."/>
            <person name="Cannon S."/>
            <person name="Schlueter J."/>
            <person name="Ma J."/>
            <person name="Mitros T."/>
            <person name="Nelson W."/>
            <person name="Hyten D."/>
            <person name="Song Q."/>
            <person name="Thelen J."/>
            <person name="Cheng J."/>
            <person name="Xu D."/>
            <person name="Hellsten U."/>
            <person name="May G."/>
            <person name="Yu Y."/>
            <person name="Sakurai T."/>
            <person name="Umezawa T."/>
            <person name="Bhattacharyya M."/>
            <person name="Sandhu D."/>
            <person name="Valliyodan B."/>
            <person name="Lindquist E."/>
            <person name="Peto M."/>
            <person name="Grant D."/>
            <person name="Shu S."/>
            <person name="Goodstein D."/>
            <person name="Barry K."/>
            <person name="Futrell-Griggs M."/>
            <person name="Abernathy B."/>
            <person name="Du J."/>
            <person name="Tian Z."/>
            <person name="Zhu L."/>
            <person name="Gill N."/>
            <person name="Joshi T."/>
            <person name="Libault M."/>
            <person name="Sethuraman A."/>
            <person name="Zhang X."/>
            <person name="Shinozaki K."/>
            <person name="Nguyen H."/>
            <person name="Wing R."/>
            <person name="Cregan P."/>
            <person name="Specht J."/>
            <person name="Grimwood J."/>
            <person name="Rokhsar D."/>
            <person name="Stacey G."/>
            <person name="Shoemaker R."/>
            <person name="Jackson S."/>
        </authorList>
    </citation>
    <scope>NUCLEOTIDE SEQUENCE</scope>
    <source>
        <tissue evidence="1">Callus</tissue>
    </source>
</reference>
<keyword evidence="3" id="KW-1185">Reference proteome</keyword>
<gene>
    <name evidence="1" type="ORF">GLYMA_15G022100</name>
</gene>
<dbReference type="Gramene" id="KRH09983">
    <property type="protein sequence ID" value="KRH09983"/>
    <property type="gene ID" value="GLYMA_15G022100"/>
</dbReference>
<evidence type="ECO:0000313" key="3">
    <source>
        <dbReference type="Proteomes" id="UP000008827"/>
    </source>
</evidence>
<evidence type="ECO:0000313" key="2">
    <source>
        <dbReference type="EnsemblPlants" id="KRH09983"/>
    </source>
</evidence>
<dbReference type="AlphaFoldDB" id="K7M942"/>
<evidence type="ECO:0000313" key="1">
    <source>
        <dbReference type="EMBL" id="KRH09983.1"/>
    </source>
</evidence>
<sequence>MRSLLITSSNVILGHFPPFHRTNNGTNTACKITRKRTPVNTATKIALSLLSKDKEMKRRI</sequence>
<dbReference type="Proteomes" id="UP000008827">
    <property type="component" value="Chromosome 15"/>
</dbReference>
<name>K7M942_SOYBN</name>
<protein>
    <submittedName>
        <fullName evidence="1 2">Uncharacterized protein</fullName>
    </submittedName>
</protein>
<reference evidence="1 2" key="1">
    <citation type="journal article" date="2010" name="Nature">
        <title>Genome sequence of the palaeopolyploid soybean.</title>
        <authorList>
            <person name="Schmutz J."/>
            <person name="Cannon S.B."/>
            <person name="Schlueter J."/>
            <person name="Ma J."/>
            <person name="Mitros T."/>
            <person name="Nelson W."/>
            <person name="Hyten D.L."/>
            <person name="Song Q."/>
            <person name="Thelen J.J."/>
            <person name="Cheng J."/>
            <person name="Xu D."/>
            <person name="Hellsten U."/>
            <person name="May G.D."/>
            <person name="Yu Y."/>
            <person name="Sakurai T."/>
            <person name="Umezawa T."/>
            <person name="Bhattacharyya M.K."/>
            <person name="Sandhu D."/>
            <person name="Valliyodan B."/>
            <person name="Lindquist E."/>
            <person name="Peto M."/>
            <person name="Grant D."/>
            <person name="Shu S."/>
            <person name="Goodstein D."/>
            <person name="Barry K."/>
            <person name="Futrell-Griggs M."/>
            <person name="Abernathy B."/>
            <person name="Du J."/>
            <person name="Tian Z."/>
            <person name="Zhu L."/>
            <person name="Gill N."/>
            <person name="Joshi T."/>
            <person name="Libault M."/>
            <person name="Sethuraman A."/>
            <person name="Zhang X.-C."/>
            <person name="Shinozaki K."/>
            <person name="Nguyen H.T."/>
            <person name="Wing R.A."/>
            <person name="Cregan P."/>
            <person name="Specht J."/>
            <person name="Grimwood J."/>
            <person name="Rokhsar D."/>
            <person name="Stacey G."/>
            <person name="Shoemaker R.C."/>
            <person name="Jackson S.A."/>
        </authorList>
    </citation>
    <scope>NUCLEOTIDE SEQUENCE</scope>
    <source>
        <strain evidence="2">cv. Williams 82</strain>
        <tissue evidence="1">Callus</tissue>
    </source>
</reference>